<keyword evidence="3" id="KW-1185">Reference proteome</keyword>
<keyword evidence="1" id="KW-0472">Membrane</keyword>
<evidence type="ECO:0000313" key="3">
    <source>
        <dbReference type="Proteomes" id="UP000184032"/>
    </source>
</evidence>
<protein>
    <submittedName>
        <fullName evidence="2">Two-component signal transduction system YycFG, regulatory protein YycI</fullName>
    </submittedName>
</protein>
<gene>
    <name evidence="2" type="ORF">SAMN02745245_01242</name>
</gene>
<dbReference type="OrthoDB" id="2388036at2"/>
<dbReference type="EMBL" id="FQXI01000008">
    <property type="protein sequence ID" value="SHH40505.1"/>
    <property type="molecule type" value="Genomic_DNA"/>
</dbReference>
<accession>A0A1M5SPV2</accession>
<evidence type="ECO:0000256" key="1">
    <source>
        <dbReference type="SAM" id="Phobius"/>
    </source>
</evidence>
<name>A0A1M5SPV2_9FIRM</name>
<evidence type="ECO:0000313" key="2">
    <source>
        <dbReference type="EMBL" id="SHH40505.1"/>
    </source>
</evidence>
<dbReference type="RefSeq" id="WP_073184749.1">
    <property type="nucleotide sequence ID" value="NZ_FQXI01000008.1"/>
</dbReference>
<reference evidence="2 3" key="1">
    <citation type="submission" date="2016-11" db="EMBL/GenBank/DDBJ databases">
        <authorList>
            <person name="Jaros S."/>
            <person name="Januszkiewicz K."/>
            <person name="Wedrychowicz H."/>
        </authorList>
    </citation>
    <scope>NUCLEOTIDE SEQUENCE [LARGE SCALE GENOMIC DNA]</scope>
    <source>
        <strain evidence="2 3">DSM 21120</strain>
    </source>
</reference>
<proteinExistence type="predicted"/>
<keyword evidence="1" id="KW-0812">Transmembrane</keyword>
<feature type="transmembrane region" description="Helical" evidence="1">
    <location>
        <begin position="9"/>
        <end position="30"/>
    </location>
</feature>
<dbReference type="AlphaFoldDB" id="A0A1M5SPV2"/>
<dbReference type="Proteomes" id="UP000184032">
    <property type="component" value="Unassembled WGS sequence"/>
</dbReference>
<dbReference type="STRING" id="1120995.SAMN02745245_01242"/>
<organism evidence="2 3">
    <name type="scientific">Anaerosphaera aminiphila DSM 21120</name>
    <dbReference type="NCBI Taxonomy" id="1120995"/>
    <lineage>
        <taxon>Bacteria</taxon>
        <taxon>Bacillati</taxon>
        <taxon>Bacillota</taxon>
        <taxon>Tissierellia</taxon>
        <taxon>Tissierellales</taxon>
        <taxon>Peptoniphilaceae</taxon>
        <taxon>Anaerosphaera</taxon>
    </lineage>
</organism>
<sequence length="281" mass="32355">MDWYKSKKILIIALLITNIVLFGYLSFNYYQNRDETTTSAFVKEVSQLLAEKDIKIHEDAYIPKNKNKLPSLRVEFESYSASDINKRFFNSTGYVEEPNSGYTKINSDNELVGIINSRTIRYENSTKSGSLNISDMVQAEDLAEKFLIEKDFDISNMKCTFRSEEDGKYQLIYSKTFDDVVIERSYTKFVIDKKIGVVSMDRLWLNVIDKSQTDISLSSAPRALLTLLDDSSNYGKTIVEIDECYYFDPEAQGYLEAIQGRAIPAWRIQFSDGENVEVDNY</sequence>
<keyword evidence="1" id="KW-1133">Transmembrane helix</keyword>